<evidence type="ECO:0000313" key="3">
    <source>
        <dbReference type="Proteomes" id="UP000277204"/>
    </source>
</evidence>
<name>A0A183LIH2_9TREM</name>
<accession>A0A183LIH2</accession>
<evidence type="ECO:0000256" key="1">
    <source>
        <dbReference type="SAM" id="MobiDB-lite"/>
    </source>
</evidence>
<reference evidence="2 3" key="1">
    <citation type="submission" date="2018-11" db="EMBL/GenBank/DDBJ databases">
        <authorList>
            <consortium name="Pathogen Informatics"/>
        </authorList>
    </citation>
    <scope>NUCLEOTIDE SEQUENCE [LARGE SCALE GENOMIC DNA]</scope>
    <source>
        <strain evidence="2 3">Zambia</strain>
    </source>
</reference>
<feature type="compositionally biased region" description="Low complexity" evidence="1">
    <location>
        <begin position="38"/>
        <end position="57"/>
    </location>
</feature>
<feature type="region of interest" description="Disordered" evidence="1">
    <location>
        <begin position="38"/>
        <end position="60"/>
    </location>
</feature>
<proteinExistence type="predicted"/>
<gene>
    <name evidence="2" type="ORF">SMRZ_LOCUS3597</name>
</gene>
<dbReference type="EMBL" id="UZAI01001051">
    <property type="protein sequence ID" value="VDO58592.1"/>
    <property type="molecule type" value="Genomic_DNA"/>
</dbReference>
<dbReference type="AlphaFoldDB" id="A0A183LIH2"/>
<dbReference type="Proteomes" id="UP000277204">
    <property type="component" value="Unassembled WGS sequence"/>
</dbReference>
<keyword evidence="3" id="KW-1185">Reference proteome</keyword>
<sequence>MHLILQQLNNIGPHLTENINYFKIVSKPWCTIVNTTTTTTNNNNKNNNNNNNNNNNKQLGSKKCLRINERKFLFGQGIIEFGKEN</sequence>
<organism evidence="2 3">
    <name type="scientific">Schistosoma margrebowiei</name>
    <dbReference type="NCBI Taxonomy" id="48269"/>
    <lineage>
        <taxon>Eukaryota</taxon>
        <taxon>Metazoa</taxon>
        <taxon>Spiralia</taxon>
        <taxon>Lophotrochozoa</taxon>
        <taxon>Platyhelminthes</taxon>
        <taxon>Trematoda</taxon>
        <taxon>Digenea</taxon>
        <taxon>Strigeidida</taxon>
        <taxon>Schistosomatoidea</taxon>
        <taxon>Schistosomatidae</taxon>
        <taxon>Schistosoma</taxon>
    </lineage>
</organism>
<evidence type="ECO:0000313" key="2">
    <source>
        <dbReference type="EMBL" id="VDO58592.1"/>
    </source>
</evidence>
<protein>
    <submittedName>
        <fullName evidence="2">Uncharacterized protein</fullName>
    </submittedName>
</protein>